<keyword evidence="2" id="KW-1185">Reference proteome</keyword>
<proteinExistence type="predicted"/>
<evidence type="ECO:0000313" key="2">
    <source>
        <dbReference type="Proteomes" id="UP000242146"/>
    </source>
</evidence>
<organism evidence="1 2">
    <name type="scientific">Hesseltinella vesiculosa</name>
    <dbReference type="NCBI Taxonomy" id="101127"/>
    <lineage>
        <taxon>Eukaryota</taxon>
        <taxon>Fungi</taxon>
        <taxon>Fungi incertae sedis</taxon>
        <taxon>Mucoromycota</taxon>
        <taxon>Mucoromycotina</taxon>
        <taxon>Mucoromycetes</taxon>
        <taxon>Mucorales</taxon>
        <taxon>Cunninghamellaceae</taxon>
        <taxon>Hesseltinella</taxon>
    </lineage>
</organism>
<gene>
    <name evidence="1" type="ORF">DM01DRAFT_1096073</name>
</gene>
<evidence type="ECO:0000313" key="1">
    <source>
        <dbReference type="EMBL" id="ORX50535.1"/>
    </source>
</evidence>
<protein>
    <submittedName>
        <fullName evidence="1">Uncharacterized protein</fullName>
    </submittedName>
</protein>
<comment type="caution">
    <text evidence="1">The sequence shown here is derived from an EMBL/GenBank/DDBJ whole genome shotgun (WGS) entry which is preliminary data.</text>
</comment>
<name>A0A1X2GCG6_9FUNG</name>
<dbReference type="AlphaFoldDB" id="A0A1X2GCG6"/>
<sequence>MSCSIVTDLVCEGDHFLLKKTTNCADLDLKQPCHGKSRLQDVTCSSLDKRTRGEGIWRGEARSLPGRERWLGGPRKRGDLWL</sequence>
<accession>A0A1X2GCG6</accession>
<dbReference type="EMBL" id="MCGT01000023">
    <property type="protein sequence ID" value="ORX50535.1"/>
    <property type="molecule type" value="Genomic_DNA"/>
</dbReference>
<dbReference type="Proteomes" id="UP000242146">
    <property type="component" value="Unassembled WGS sequence"/>
</dbReference>
<reference evidence="1 2" key="1">
    <citation type="submission" date="2016-07" db="EMBL/GenBank/DDBJ databases">
        <title>Pervasive Adenine N6-methylation of Active Genes in Fungi.</title>
        <authorList>
            <consortium name="DOE Joint Genome Institute"/>
            <person name="Mondo S.J."/>
            <person name="Dannebaum R.O."/>
            <person name="Kuo R.C."/>
            <person name="Labutti K."/>
            <person name="Haridas S."/>
            <person name="Kuo A."/>
            <person name="Salamov A."/>
            <person name="Ahrendt S.R."/>
            <person name="Lipzen A."/>
            <person name="Sullivan W."/>
            <person name="Andreopoulos W.B."/>
            <person name="Clum A."/>
            <person name="Lindquist E."/>
            <person name="Daum C."/>
            <person name="Ramamoorthy G.K."/>
            <person name="Gryganskyi A."/>
            <person name="Culley D."/>
            <person name="Magnuson J.K."/>
            <person name="James T.Y."/>
            <person name="O'Malley M.A."/>
            <person name="Stajich J.E."/>
            <person name="Spatafora J.W."/>
            <person name="Visel A."/>
            <person name="Grigoriev I.V."/>
        </authorList>
    </citation>
    <scope>NUCLEOTIDE SEQUENCE [LARGE SCALE GENOMIC DNA]</scope>
    <source>
        <strain evidence="1 2">NRRL 3301</strain>
    </source>
</reference>